<feature type="region of interest" description="Disordered" evidence="2">
    <location>
        <begin position="107"/>
        <end position="133"/>
    </location>
</feature>
<dbReference type="OMA" id="FETEYIT"/>
<organism evidence="5 6">
    <name type="scientific">Folsomia candida</name>
    <name type="common">Springtail</name>
    <dbReference type="NCBI Taxonomy" id="158441"/>
    <lineage>
        <taxon>Eukaryota</taxon>
        <taxon>Metazoa</taxon>
        <taxon>Ecdysozoa</taxon>
        <taxon>Arthropoda</taxon>
        <taxon>Hexapoda</taxon>
        <taxon>Collembola</taxon>
        <taxon>Entomobryomorpha</taxon>
        <taxon>Isotomoidea</taxon>
        <taxon>Isotomidae</taxon>
        <taxon>Proisotominae</taxon>
        <taxon>Folsomia</taxon>
    </lineage>
</organism>
<evidence type="ECO:0000256" key="1">
    <source>
        <dbReference type="ARBA" id="ARBA00023157"/>
    </source>
</evidence>
<name>A0A226DN22_FOLCA</name>
<dbReference type="InterPro" id="IPR014716">
    <property type="entry name" value="Fibrinogen_a/b/g_C_1"/>
</dbReference>
<dbReference type="GO" id="GO:0005615">
    <property type="term" value="C:extracellular space"/>
    <property type="evidence" value="ECO:0007669"/>
    <property type="project" value="TreeGrafter"/>
</dbReference>
<gene>
    <name evidence="5" type="ORF">Fcan01_19363</name>
</gene>
<dbReference type="EMBL" id="LNIX01000016">
    <property type="protein sequence ID" value="OXA46011.1"/>
    <property type="molecule type" value="Genomic_DNA"/>
</dbReference>
<dbReference type="OrthoDB" id="6145874at2759"/>
<dbReference type="InterPro" id="IPR002181">
    <property type="entry name" value="Fibrinogen_a/b/g_C_dom"/>
</dbReference>
<dbReference type="Proteomes" id="UP000198287">
    <property type="component" value="Unassembled WGS sequence"/>
</dbReference>
<dbReference type="PANTHER" id="PTHR19143">
    <property type="entry name" value="FIBRINOGEN/TENASCIN/ANGIOPOEITIN"/>
    <property type="match status" value="1"/>
</dbReference>
<evidence type="ECO:0000259" key="4">
    <source>
        <dbReference type="PROSITE" id="PS51406"/>
    </source>
</evidence>
<dbReference type="InterPro" id="IPR050373">
    <property type="entry name" value="Fibrinogen_C-term_domain"/>
</dbReference>
<dbReference type="InterPro" id="IPR036056">
    <property type="entry name" value="Fibrinogen-like_C"/>
</dbReference>
<reference evidence="5 6" key="1">
    <citation type="submission" date="2015-12" db="EMBL/GenBank/DDBJ databases">
        <title>The genome of Folsomia candida.</title>
        <authorList>
            <person name="Faddeeva A."/>
            <person name="Derks M.F."/>
            <person name="Anvar Y."/>
            <person name="Smit S."/>
            <person name="Van Straalen N."/>
            <person name="Roelofs D."/>
        </authorList>
    </citation>
    <scope>NUCLEOTIDE SEQUENCE [LARGE SCALE GENOMIC DNA]</scope>
    <source>
        <strain evidence="5 6">VU population</strain>
        <tissue evidence="5">Whole body</tissue>
    </source>
</reference>
<feature type="signal peptide" evidence="3">
    <location>
        <begin position="1"/>
        <end position="25"/>
    </location>
</feature>
<evidence type="ECO:0000313" key="6">
    <source>
        <dbReference type="Proteomes" id="UP000198287"/>
    </source>
</evidence>
<dbReference type="PROSITE" id="PS51406">
    <property type="entry name" value="FIBRINOGEN_C_2"/>
    <property type="match status" value="1"/>
</dbReference>
<keyword evidence="3" id="KW-0732">Signal</keyword>
<accession>A0A226DN22</accession>
<keyword evidence="1" id="KW-1015">Disulfide bond</keyword>
<dbReference type="Gene3D" id="3.90.215.10">
    <property type="entry name" value="Gamma Fibrinogen, chain A, domain 1"/>
    <property type="match status" value="1"/>
</dbReference>
<feature type="chain" id="PRO_5012352854" evidence="3">
    <location>
        <begin position="26"/>
        <end position="365"/>
    </location>
</feature>
<sequence length="365" mass="41716">MKTFATLALPFLAFLLTFFPQSGESAYTRGYASSSTTAERSRQGSVLHSFDKEKGYEVVIKLEDAFGEVGEDLKLIKDLAADMRVVKALLEDVSQDVKELRQLGPDTENLIEGSNTDRRVSQHSFSSGRNRTPPYRPQWEVSLPKLNCAELRLSGQKRSGVYSIQPDRTQATFETYCDMTTDGGGWTVIQRRGVLNVPKAVRENFYRTWKEYENGFGSVRSDYWLGLDKIFMLTQDCSHELIVNVTGWDNTSKFARYGRFNISGKQDSYRLAIANYTGNAGDGLLQHNKMRFSTYDKQNDQNGDENCAELYRGAWWYKDCFWSNLNGEYSDDGANGVMPTRSGMEWSSRHFYSYMKTEMKIRPKC</sequence>
<dbReference type="STRING" id="158441.A0A226DN22"/>
<feature type="domain" description="Fibrinogen C-terminal" evidence="4">
    <location>
        <begin position="139"/>
        <end position="365"/>
    </location>
</feature>
<dbReference type="SMART" id="SM00186">
    <property type="entry name" value="FBG"/>
    <property type="match status" value="1"/>
</dbReference>
<protein>
    <submittedName>
        <fullName evidence="5">Fibrinogen C domain-containing protein 1</fullName>
    </submittedName>
</protein>
<dbReference type="Pfam" id="PF00147">
    <property type="entry name" value="Fibrinogen_C"/>
    <property type="match status" value="1"/>
</dbReference>
<dbReference type="CDD" id="cd00087">
    <property type="entry name" value="FReD"/>
    <property type="match status" value="1"/>
</dbReference>
<dbReference type="PROSITE" id="PS00514">
    <property type="entry name" value="FIBRINOGEN_C_1"/>
    <property type="match status" value="1"/>
</dbReference>
<comment type="caution">
    <text evidence="5">The sequence shown here is derived from an EMBL/GenBank/DDBJ whole genome shotgun (WGS) entry which is preliminary data.</text>
</comment>
<proteinExistence type="predicted"/>
<evidence type="ECO:0000256" key="3">
    <source>
        <dbReference type="SAM" id="SignalP"/>
    </source>
</evidence>
<dbReference type="SUPFAM" id="SSF56496">
    <property type="entry name" value="Fibrinogen C-terminal domain-like"/>
    <property type="match status" value="1"/>
</dbReference>
<dbReference type="AlphaFoldDB" id="A0A226DN22"/>
<evidence type="ECO:0000313" key="5">
    <source>
        <dbReference type="EMBL" id="OXA46011.1"/>
    </source>
</evidence>
<dbReference type="NCBIfam" id="NF040941">
    <property type="entry name" value="GGGWT_bact"/>
    <property type="match status" value="1"/>
</dbReference>
<evidence type="ECO:0000256" key="2">
    <source>
        <dbReference type="SAM" id="MobiDB-lite"/>
    </source>
</evidence>
<keyword evidence="6" id="KW-1185">Reference proteome</keyword>
<dbReference type="InterPro" id="IPR020837">
    <property type="entry name" value="Fibrinogen_CS"/>
</dbReference>